<name>G8QRD1_SPHPG</name>
<dbReference type="Pfam" id="PF03009">
    <property type="entry name" value="GDPD"/>
    <property type="match status" value="1"/>
</dbReference>
<dbReference type="InterPro" id="IPR017946">
    <property type="entry name" value="PLC-like_Pdiesterase_TIM-brl"/>
</dbReference>
<dbReference type="InterPro" id="IPR030395">
    <property type="entry name" value="GP_PDE_dom"/>
</dbReference>
<dbReference type="AlphaFoldDB" id="G8QRD1"/>
<sequence>MKTVGHRGFSGRYPENTMLSFKKAYEVGCDGIELDVHLSKDGQLVVIHDEMLDRTTNAKGFVRDYTLSELRQIHAGSVFGDTYGFTGIPSFEEYCQWVSPLPIFTNVEIKTNLYYYTRIEEKLIAMVRNFHLEEKVIFSSFNHPTVLRAKQIAPEIACGLLVGKAGMGNIGYYAQTFGMEYYHPDFNSLTEETVQDCKEHGIGLNVWTVDDMKSLEQVTLWGVNGVITDFPDIVAAWVKQK</sequence>
<reference evidence="2 3" key="1">
    <citation type="submission" date="2011-11" db="EMBL/GenBank/DDBJ databases">
        <title>Complete sequence of Spirochaeta sp. grapes.</title>
        <authorList>
            <consortium name="US DOE Joint Genome Institute"/>
            <person name="Lucas S."/>
            <person name="Han J."/>
            <person name="Lapidus A."/>
            <person name="Cheng J.-F."/>
            <person name="Goodwin L."/>
            <person name="Pitluck S."/>
            <person name="Peters L."/>
            <person name="Ovchinnikova G."/>
            <person name="Munk A.C."/>
            <person name="Detter J.C."/>
            <person name="Han C."/>
            <person name="Tapia R."/>
            <person name="Land M."/>
            <person name="Hauser L."/>
            <person name="Kyrpides N."/>
            <person name="Ivanova N."/>
            <person name="Pagani I."/>
            <person name="Ritalahtilisa K."/>
            <person name="Loeffler F."/>
            <person name="Woyke T."/>
        </authorList>
    </citation>
    <scope>NUCLEOTIDE SEQUENCE [LARGE SCALE GENOMIC DNA]</scope>
    <source>
        <strain evidence="3">ATCC BAA-1885 / DSM 22778 / Grapes</strain>
    </source>
</reference>
<feature type="domain" description="GP-PDE" evidence="1">
    <location>
        <begin position="1"/>
        <end position="238"/>
    </location>
</feature>
<dbReference type="STRING" id="158190.SpiGrapes_0959"/>
<evidence type="ECO:0000313" key="2">
    <source>
        <dbReference type="EMBL" id="AEV28784.1"/>
    </source>
</evidence>
<dbReference type="RefSeq" id="WP_014269633.1">
    <property type="nucleotide sequence ID" value="NC_016633.1"/>
</dbReference>
<dbReference type="eggNOG" id="COG0584">
    <property type="taxonomic scope" value="Bacteria"/>
</dbReference>
<evidence type="ECO:0000259" key="1">
    <source>
        <dbReference type="PROSITE" id="PS51704"/>
    </source>
</evidence>
<dbReference type="KEGG" id="sgp:SpiGrapes_0959"/>
<dbReference type="OrthoDB" id="384721at2"/>
<dbReference type="SUPFAM" id="SSF51695">
    <property type="entry name" value="PLC-like phosphodiesterases"/>
    <property type="match status" value="1"/>
</dbReference>
<dbReference type="PANTHER" id="PTHR46211">
    <property type="entry name" value="GLYCEROPHOSPHORYL DIESTER PHOSPHODIESTERASE"/>
    <property type="match status" value="1"/>
</dbReference>
<dbReference type="GO" id="GO:0008081">
    <property type="term" value="F:phosphoric diester hydrolase activity"/>
    <property type="evidence" value="ECO:0007669"/>
    <property type="project" value="InterPro"/>
</dbReference>
<dbReference type="HOGENOM" id="CLU_030006_3_5_12"/>
<dbReference type="PROSITE" id="PS51704">
    <property type="entry name" value="GP_PDE"/>
    <property type="match status" value="1"/>
</dbReference>
<dbReference type="EMBL" id="CP003155">
    <property type="protein sequence ID" value="AEV28784.1"/>
    <property type="molecule type" value="Genomic_DNA"/>
</dbReference>
<dbReference type="CDD" id="cd08563">
    <property type="entry name" value="GDPD_TtGDE_like"/>
    <property type="match status" value="1"/>
</dbReference>
<keyword evidence="3" id="KW-1185">Reference proteome</keyword>
<dbReference type="GO" id="GO:0006629">
    <property type="term" value="P:lipid metabolic process"/>
    <property type="evidence" value="ECO:0007669"/>
    <property type="project" value="InterPro"/>
</dbReference>
<dbReference type="Proteomes" id="UP000005632">
    <property type="component" value="Chromosome"/>
</dbReference>
<protein>
    <submittedName>
        <fullName evidence="2">Glycerophosphoryl diester phosphodiesterase</fullName>
    </submittedName>
</protein>
<organism evidence="2 3">
    <name type="scientific">Sphaerochaeta pleomorpha (strain ATCC BAA-1885 / DSM 22778 / Grapes)</name>
    <dbReference type="NCBI Taxonomy" id="158190"/>
    <lineage>
        <taxon>Bacteria</taxon>
        <taxon>Pseudomonadati</taxon>
        <taxon>Spirochaetota</taxon>
        <taxon>Spirochaetia</taxon>
        <taxon>Spirochaetales</taxon>
        <taxon>Sphaerochaetaceae</taxon>
        <taxon>Sphaerochaeta</taxon>
    </lineage>
</organism>
<evidence type="ECO:0000313" key="3">
    <source>
        <dbReference type="Proteomes" id="UP000005632"/>
    </source>
</evidence>
<proteinExistence type="predicted"/>
<dbReference type="PANTHER" id="PTHR46211:SF1">
    <property type="entry name" value="GLYCEROPHOSPHODIESTER PHOSPHODIESTERASE, CYTOPLASMIC"/>
    <property type="match status" value="1"/>
</dbReference>
<gene>
    <name evidence="2" type="ordered locus">SpiGrapes_0959</name>
</gene>
<dbReference type="Gene3D" id="3.20.20.190">
    <property type="entry name" value="Phosphatidylinositol (PI) phosphodiesterase"/>
    <property type="match status" value="1"/>
</dbReference>
<accession>G8QRD1</accession>